<keyword evidence="4" id="KW-1185">Reference proteome</keyword>
<keyword evidence="1" id="KW-0597">Phosphoprotein</keyword>
<dbReference type="SUPFAM" id="SSF52172">
    <property type="entry name" value="CheY-like"/>
    <property type="match status" value="1"/>
</dbReference>
<dbReference type="GO" id="GO:0000160">
    <property type="term" value="P:phosphorelay signal transduction system"/>
    <property type="evidence" value="ECO:0007669"/>
    <property type="project" value="InterPro"/>
</dbReference>
<evidence type="ECO:0000256" key="1">
    <source>
        <dbReference type="PROSITE-ProRule" id="PRU00169"/>
    </source>
</evidence>
<dbReference type="RefSeq" id="WP_109415405.1">
    <property type="nucleotide sequence ID" value="NZ_QEAS01000006.1"/>
</dbReference>
<accession>A0A2U2PI03</accession>
<gene>
    <name evidence="3" type="ORF">DDR33_08815</name>
</gene>
<dbReference type="AlphaFoldDB" id="A0A2U2PI03"/>
<feature type="modified residue" description="4-aspartylphosphate" evidence="1">
    <location>
        <position position="86"/>
    </location>
</feature>
<dbReference type="Proteomes" id="UP000245647">
    <property type="component" value="Unassembled WGS sequence"/>
</dbReference>
<protein>
    <submittedName>
        <fullName evidence="3">Response regulator</fullName>
    </submittedName>
</protein>
<dbReference type="PANTHER" id="PTHR44520">
    <property type="entry name" value="RESPONSE REGULATOR RCP1-RELATED"/>
    <property type="match status" value="1"/>
</dbReference>
<dbReference type="Pfam" id="PF00072">
    <property type="entry name" value="Response_reg"/>
    <property type="match status" value="1"/>
</dbReference>
<dbReference type="Gene3D" id="3.40.50.2300">
    <property type="match status" value="1"/>
</dbReference>
<dbReference type="PANTHER" id="PTHR44520:SF2">
    <property type="entry name" value="RESPONSE REGULATOR RCP1"/>
    <property type="match status" value="1"/>
</dbReference>
<dbReference type="InterPro" id="IPR001789">
    <property type="entry name" value="Sig_transdc_resp-reg_receiver"/>
</dbReference>
<evidence type="ECO:0000313" key="3">
    <source>
        <dbReference type="EMBL" id="PWG81021.1"/>
    </source>
</evidence>
<organism evidence="3 4">
    <name type="scientific">Pararcticibacter amylolyticus</name>
    <dbReference type="NCBI Taxonomy" id="2173175"/>
    <lineage>
        <taxon>Bacteria</taxon>
        <taxon>Pseudomonadati</taxon>
        <taxon>Bacteroidota</taxon>
        <taxon>Sphingobacteriia</taxon>
        <taxon>Sphingobacteriales</taxon>
        <taxon>Sphingobacteriaceae</taxon>
        <taxon>Pararcticibacter</taxon>
    </lineage>
</organism>
<dbReference type="InterPro" id="IPR052893">
    <property type="entry name" value="TCS_response_regulator"/>
</dbReference>
<comment type="caution">
    <text evidence="3">The sequence shown here is derived from an EMBL/GenBank/DDBJ whole genome shotgun (WGS) entry which is preliminary data.</text>
</comment>
<dbReference type="InterPro" id="IPR011006">
    <property type="entry name" value="CheY-like_superfamily"/>
</dbReference>
<dbReference type="PROSITE" id="PS50110">
    <property type="entry name" value="RESPONSE_REGULATORY"/>
    <property type="match status" value="1"/>
</dbReference>
<proteinExistence type="predicted"/>
<dbReference type="SMART" id="SM00448">
    <property type="entry name" value="REC"/>
    <property type="match status" value="1"/>
</dbReference>
<name>A0A2U2PI03_9SPHI</name>
<evidence type="ECO:0000313" key="4">
    <source>
        <dbReference type="Proteomes" id="UP000245647"/>
    </source>
</evidence>
<evidence type="ECO:0000259" key="2">
    <source>
        <dbReference type="PROSITE" id="PS50110"/>
    </source>
</evidence>
<reference evidence="3 4" key="1">
    <citation type="submission" date="2018-04" db="EMBL/GenBank/DDBJ databases">
        <title>Pedobacter chongqingensis sp. nov., isolated from a rottenly hemp rope.</title>
        <authorList>
            <person name="Cai Y."/>
        </authorList>
    </citation>
    <scope>NUCLEOTIDE SEQUENCE [LARGE SCALE GENOMIC DNA]</scope>
    <source>
        <strain evidence="3 4">FJ4-8</strain>
    </source>
</reference>
<dbReference type="EMBL" id="QEAS01000006">
    <property type="protein sequence ID" value="PWG81021.1"/>
    <property type="molecule type" value="Genomic_DNA"/>
</dbReference>
<sequence length="151" mass="17297">MKHYSFAFRTKDQALLGSVLNKMKDFKYSSVLLIDDSYIDNLINRKIIEASNFAEKITVIESPFRAIDFLTESAGTEDAPDIIFLDIRMPGMNGFELVEQLNEIKQKFYSDLKIYMLSSSLDPNDLKQVEDNDLVTNFIGKPLTTKVLEEI</sequence>
<feature type="domain" description="Response regulatory" evidence="2">
    <location>
        <begin position="30"/>
        <end position="151"/>
    </location>
</feature>